<feature type="compositionally biased region" description="Acidic residues" evidence="1">
    <location>
        <begin position="163"/>
        <end position="191"/>
    </location>
</feature>
<feature type="compositionally biased region" description="Basic and acidic residues" evidence="1">
    <location>
        <begin position="19"/>
        <end position="41"/>
    </location>
</feature>
<feature type="region of interest" description="Disordered" evidence="1">
    <location>
        <begin position="67"/>
        <end position="100"/>
    </location>
</feature>
<evidence type="ECO:0000256" key="1">
    <source>
        <dbReference type="SAM" id="MobiDB-lite"/>
    </source>
</evidence>
<comment type="caution">
    <text evidence="2">The sequence shown here is derived from an EMBL/GenBank/DDBJ whole genome shotgun (WGS) entry which is preliminary data.</text>
</comment>
<gene>
    <name evidence="2" type="ORF">EST38_g7222</name>
</gene>
<feature type="compositionally biased region" description="Polar residues" evidence="1">
    <location>
        <begin position="1"/>
        <end position="12"/>
    </location>
</feature>
<dbReference type="AlphaFoldDB" id="A0A4Q2DHJ1"/>
<organism evidence="2 3">
    <name type="scientific">Candolleomyces aberdarensis</name>
    <dbReference type="NCBI Taxonomy" id="2316362"/>
    <lineage>
        <taxon>Eukaryota</taxon>
        <taxon>Fungi</taxon>
        <taxon>Dikarya</taxon>
        <taxon>Basidiomycota</taxon>
        <taxon>Agaricomycotina</taxon>
        <taxon>Agaricomycetes</taxon>
        <taxon>Agaricomycetidae</taxon>
        <taxon>Agaricales</taxon>
        <taxon>Agaricineae</taxon>
        <taxon>Psathyrellaceae</taxon>
        <taxon>Candolleomyces</taxon>
    </lineage>
</organism>
<proteinExistence type="predicted"/>
<feature type="compositionally biased region" description="Basic and acidic residues" evidence="1">
    <location>
        <begin position="81"/>
        <end position="94"/>
    </location>
</feature>
<feature type="region of interest" description="Disordered" evidence="1">
    <location>
        <begin position="1"/>
        <end position="52"/>
    </location>
</feature>
<reference evidence="2 3" key="1">
    <citation type="submission" date="2019-01" db="EMBL/GenBank/DDBJ databases">
        <title>Draft genome sequence of Psathyrella aberdarensis IHI B618.</title>
        <authorList>
            <person name="Buettner E."/>
            <person name="Kellner H."/>
        </authorList>
    </citation>
    <scope>NUCLEOTIDE SEQUENCE [LARGE SCALE GENOMIC DNA]</scope>
    <source>
        <strain evidence="2 3">IHI B618</strain>
    </source>
</reference>
<evidence type="ECO:0000313" key="2">
    <source>
        <dbReference type="EMBL" id="RXW18632.1"/>
    </source>
</evidence>
<dbReference type="EMBL" id="SDEE01000252">
    <property type="protein sequence ID" value="RXW18632.1"/>
    <property type="molecule type" value="Genomic_DNA"/>
</dbReference>
<protein>
    <submittedName>
        <fullName evidence="2">Uncharacterized protein</fullName>
    </submittedName>
</protein>
<accession>A0A4Q2DHJ1</accession>
<dbReference type="Proteomes" id="UP000290288">
    <property type="component" value="Unassembled WGS sequence"/>
</dbReference>
<feature type="compositionally biased region" description="Low complexity" evidence="1">
    <location>
        <begin position="667"/>
        <end position="676"/>
    </location>
</feature>
<keyword evidence="3" id="KW-1185">Reference proteome</keyword>
<feature type="compositionally biased region" description="Low complexity" evidence="1">
    <location>
        <begin position="272"/>
        <end position="293"/>
    </location>
</feature>
<feature type="region of interest" description="Disordered" evidence="1">
    <location>
        <begin position="664"/>
        <end position="683"/>
    </location>
</feature>
<feature type="region of interest" description="Disordered" evidence="1">
    <location>
        <begin position="144"/>
        <end position="313"/>
    </location>
</feature>
<evidence type="ECO:0000313" key="3">
    <source>
        <dbReference type="Proteomes" id="UP000290288"/>
    </source>
</evidence>
<name>A0A4Q2DHJ1_9AGAR</name>
<sequence length="735" mass="81552">MRKTTRQSNQSFKGGELLTKYDRRPTADVQAEKTAKASEKAKRVRSQAQGAKRAAQLEYDALQKAAAQRAKPGLVYEDTPSTEKETRKRVASRSDEDDEPEGASALFLFILISLTPTLVIRALEVKNAPKRKKKIQRIIYEDVTDEDDSAEGPGSDQPQLIVESEDSGEEFVPEEDESDDNIELEEEEPDTVLETKRKKKANMDGEKKGVTARALIRELRDDLSTEPDVPGAKSHVRKERKKKAKGKGKSEPSGLRFNWENEGRPLMPAAPSTGRRGTSSVSSDFTSPSPTDVDGNDEGPAQQEGGLVDDDDDEIEYRQLTKSQYKARQSTIKVESLSNAPKIFKKASKSAKRPKVGDLPQEARANWRLFKVVIVDTAGALGPWEDISDHTIEKIWNALFENKGPCLIGRTMYRGREEYERFQMVKALTRNQVLATEWKNRFAVAGVEAVTTEWDRRELNTADERSEWVRRMLGPEPTNRQSKQRPFLWQATDREEWKGEDPNTAGGGLFLGRMILKVFAEHLSFVSDLSQQETGFTPSSKPRGALMMAIQAVNRALEYSLDGRVKIPPGNDKTGHFSEDNWGDYEKLTTINGQEGQKQVKRATVFAKTIDAMDERRWARIIEAAKSYIGKRDPDRFDRAKVSAAPLLDAEDSSDDEILHDAMFDSTAPTATAPATSQGPDRLGIDSEAVEGSGLVEDRHSEPLKAEGSGVLAVPVVAREAALSAHGHDDGGLGA</sequence>
<dbReference type="OrthoDB" id="3237371at2759"/>
<feature type="compositionally biased region" description="Basic residues" evidence="1">
    <location>
        <begin position="234"/>
        <end position="247"/>
    </location>
</feature>
<feature type="compositionally biased region" description="Basic and acidic residues" evidence="1">
    <location>
        <begin position="201"/>
        <end position="223"/>
    </location>
</feature>